<evidence type="ECO:0000259" key="2">
    <source>
        <dbReference type="PROSITE" id="PS51819"/>
    </source>
</evidence>
<dbReference type="SUPFAM" id="SSF54593">
    <property type="entry name" value="Glyoxalase/Bleomycin resistance protein/Dihydroxybiphenyl dioxygenase"/>
    <property type="match status" value="1"/>
</dbReference>
<keyword evidence="4" id="KW-1185">Reference proteome</keyword>
<dbReference type="InterPro" id="IPR037523">
    <property type="entry name" value="VOC_core"/>
</dbReference>
<evidence type="ECO:0000313" key="3">
    <source>
        <dbReference type="EMBL" id="KAH7124320.1"/>
    </source>
</evidence>
<dbReference type="Proteomes" id="UP000738349">
    <property type="component" value="Unassembled WGS sequence"/>
</dbReference>
<proteinExistence type="predicted"/>
<evidence type="ECO:0000256" key="1">
    <source>
        <dbReference type="SAM" id="MobiDB-lite"/>
    </source>
</evidence>
<keyword evidence="3" id="KW-0223">Dioxygenase</keyword>
<gene>
    <name evidence="3" type="ORF">EDB81DRAFT_912480</name>
</gene>
<dbReference type="EMBL" id="JAGMUV010000022">
    <property type="protein sequence ID" value="KAH7124320.1"/>
    <property type="molecule type" value="Genomic_DNA"/>
</dbReference>
<protein>
    <submittedName>
        <fullName evidence="3">Glyoxalase/Bleomycin resistance protein/Dihydroxybiphenyl dioxygenase</fullName>
    </submittedName>
</protein>
<accession>A0A9P9DPD6</accession>
<feature type="domain" description="VOC" evidence="2">
    <location>
        <begin position="176"/>
        <end position="305"/>
    </location>
</feature>
<dbReference type="PROSITE" id="PS51819">
    <property type="entry name" value="VOC"/>
    <property type="match status" value="1"/>
</dbReference>
<name>A0A9P9DPD6_9HYPO</name>
<sequence>MPRVDFESKPWELPNLDRVYVVRPTWVHYGHPDLEASHAFLIDFGFQECHRTANPERIFYKGYNDQPVLYVAEKTDVPQFFGGSLEAKSLEDLERAAKLPGAGRIRDSDFPGGGKVVTVIDPDNVPINVVFGYETVERGDPPQSVNSYNFPQESDDTKPRRGAFQRVPPGPAPVYKLGHFGHKASNIAILSAWYMKHFNLRSVDVQGNPFVKDEDMAVFYNIDLGNHFSDHHSFFHFAFFPGQKFPGPHHASFEVHDFDIQQQGHYHLLRNKYTQMWGLGRHLLGSQIFDYWYDPHGFTIEHYSDGDVVNEDNIPERHTVERMEEFTIWGGPLNLKGAFEGDARPKIAA</sequence>
<dbReference type="Gene3D" id="3.10.180.10">
    <property type="entry name" value="2,3-Dihydroxybiphenyl 1,2-Dioxygenase, domain 1"/>
    <property type="match status" value="2"/>
</dbReference>
<feature type="region of interest" description="Disordered" evidence="1">
    <location>
        <begin position="138"/>
        <end position="163"/>
    </location>
</feature>
<dbReference type="InterPro" id="IPR029068">
    <property type="entry name" value="Glyas_Bleomycin-R_OHBP_Dase"/>
</dbReference>
<keyword evidence="3" id="KW-0560">Oxidoreductase</keyword>
<feature type="compositionally biased region" description="Polar residues" evidence="1">
    <location>
        <begin position="143"/>
        <end position="152"/>
    </location>
</feature>
<organism evidence="3 4">
    <name type="scientific">Dactylonectria macrodidyma</name>
    <dbReference type="NCBI Taxonomy" id="307937"/>
    <lineage>
        <taxon>Eukaryota</taxon>
        <taxon>Fungi</taxon>
        <taxon>Dikarya</taxon>
        <taxon>Ascomycota</taxon>
        <taxon>Pezizomycotina</taxon>
        <taxon>Sordariomycetes</taxon>
        <taxon>Hypocreomycetidae</taxon>
        <taxon>Hypocreales</taxon>
        <taxon>Nectriaceae</taxon>
        <taxon>Dactylonectria</taxon>
    </lineage>
</organism>
<evidence type="ECO:0000313" key="4">
    <source>
        <dbReference type="Proteomes" id="UP000738349"/>
    </source>
</evidence>
<reference evidence="3" key="1">
    <citation type="journal article" date="2021" name="Nat. Commun.">
        <title>Genetic determinants of endophytism in the Arabidopsis root mycobiome.</title>
        <authorList>
            <person name="Mesny F."/>
            <person name="Miyauchi S."/>
            <person name="Thiergart T."/>
            <person name="Pickel B."/>
            <person name="Atanasova L."/>
            <person name="Karlsson M."/>
            <person name="Huettel B."/>
            <person name="Barry K.W."/>
            <person name="Haridas S."/>
            <person name="Chen C."/>
            <person name="Bauer D."/>
            <person name="Andreopoulos W."/>
            <person name="Pangilinan J."/>
            <person name="LaButti K."/>
            <person name="Riley R."/>
            <person name="Lipzen A."/>
            <person name="Clum A."/>
            <person name="Drula E."/>
            <person name="Henrissat B."/>
            <person name="Kohler A."/>
            <person name="Grigoriev I.V."/>
            <person name="Martin F.M."/>
            <person name="Hacquard S."/>
        </authorList>
    </citation>
    <scope>NUCLEOTIDE SEQUENCE</scope>
    <source>
        <strain evidence="3">MPI-CAGE-AT-0147</strain>
    </source>
</reference>
<dbReference type="AlphaFoldDB" id="A0A9P9DPD6"/>
<comment type="caution">
    <text evidence="3">The sequence shown here is derived from an EMBL/GenBank/DDBJ whole genome shotgun (WGS) entry which is preliminary data.</text>
</comment>
<dbReference type="GO" id="GO:0051213">
    <property type="term" value="F:dioxygenase activity"/>
    <property type="evidence" value="ECO:0007669"/>
    <property type="project" value="UniProtKB-KW"/>
</dbReference>
<dbReference type="OrthoDB" id="3360610at2759"/>